<dbReference type="InterPro" id="IPR018062">
    <property type="entry name" value="HTH_AraC-typ_CS"/>
</dbReference>
<dbReference type="InterPro" id="IPR009057">
    <property type="entry name" value="Homeodomain-like_sf"/>
</dbReference>
<accession>A0A553I5M4</accession>
<dbReference type="InterPro" id="IPR004026">
    <property type="entry name" value="Ada_DNA_repair_Zn-bd"/>
</dbReference>
<keyword evidence="3" id="KW-0808">Transferase</keyword>
<dbReference type="Gene3D" id="1.10.10.60">
    <property type="entry name" value="Homeodomain-like"/>
    <property type="match status" value="1"/>
</dbReference>
<keyword evidence="6" id="KW-0862">Zinc</keyword>
<evidence type="ECO:0000259" key="12">
    <source>
        <dbReference type="PROSITE" id="PS01124"/>
    </source>
</evidence>
<dbReference type="GO" id="GO:0003700">
    <property type="term" value="F:DNA-binding transcription factor activity"/>
    <property type="evidence" value="ECO:0007669"/>
    <property type="project" value="InterPro"/>
</dbReference>
<evidence type="ECO:0000256" key="10">
    <source>
        <dbReference type="ARBA" id="ARBA00023163"/>
    </source>
</evidence>
<evidence type="ECO:0000256" key="3">
    <source>
        <dbReference type="ARBA" id="ARBA00022679"/>
    </source>
</evidence>
<keyword evidence="2" id="KW-0489">Methyltransferase</keyword>
<dbReference type="Proteomes" id="UP000319160">
    <property type="component" value="Unassembled WGS sequence"/>
</dbReference>
<dbReference type="GO" id="GO:0008168">
    <property type="term" value="F:methyltransferase activity"/>
    <property type="evidence" value="ECO:0007669"/>
    <property type="project" value="UniProtKB-KW"/>
</dbReference>
<dbReference type="GO" id="GO:0043565">
    <property type="term" value="F:sequence-specific DNA binding"/>
    <property type="evidence" value="ECO:0007669"/>
    <property type="project" value="InterPro"/>
</dbReference>
<gene>
    <name evidence="13" type="ORF">FHL15_003461</name>
</gene>
<name>A0A553I5M4_9PEZI</name>
<proteinExistence type="predicted"/>
<dbReference type="STRING" id="2512241.A0A553I5M4"/>
<evidence type="ECO:0000313" key="13">
    <source>
        <dbReference type="EMBL" id="TRX95503.1"/>
    </source>
</evidence>
<keyword evidence="9" id="KW-0010">Activator</keyword>
<feature type="domain" description="HTH araC/xylS-type" evidence="12">
    <location>
        <begin position="104"/>
        <end position="155"/>
    </location>
</feature>
<organism evidence="13 14">
    <name type="scientific">Xylaria flabelliformis</name>
    <dbReference type="NCBI Taxonomy" id="2512241"/>
    <lineage>
        <taxon>Eukaryota</taxon>
        <taxon>Fungi</taxon>
        <taxon>Dikarya</taxon>
        <taxon>Ascomycota</taxon>
        <taxon>Pezizomycotina</taxon>
        <taxon>Sordariomycetes</taxon>
        <taxon>Xylariomycetidae</taxon>
        <taxon>Xylariales</taxon>
        <taxon>Xylariaceae</taxon>
        <taxon>Xylaria</taxon>
    </lineage>
</organism>
<comment type="cofactor">
    <cofactor evidence="1">
        <name>Zn(2+)</name>
        <dbReference type="ChEBI" id="CHEBI:29105"/>
    </cofactor>
</comment>
<evidence type="ECO:0000256" key="6">
    <source>
        <dbReference type="ARBA" id="ARBA00022833"/>
    </source>
</evidence>
<evidence type="ECO:0000256" key="8">
    <source>
        <dbReference type="ARBA" id="ARBA00023125"/>
    </source>
</evidence>
<evidence type="ECO:0000256" key="4">
    <source>
        <dbReference type="ARBA" id="ARBA00022723"/>
    </source>
</evidence>
<dbReference type="PROSITE" id="PS01124">
    <property type="entry name" value="HTH_ARAC_FAMILY_2"/>
    <property type="match status" value="1"/>
</dbReference>
<dbReference type="GO" id="GO:0006281">
    <property type="term" value="P:DNA repair"/>
    <property type="evidence" value="ECO:0007669"/>
    <property type="project" value="UniProtKB-KW"/>
</dbReference>
<evidence type="ECO:0000256" key="7">
    <source>
        <dbReference type="ARBA" id="ARBA00023015"/>
    </source>
</evidence>
<keyword evidence="10" id="KW-0804">Transcription</keyword>
<dbReference type="Pfam" id="PF00165">
    <property type="entry name" value="HTH_AraC"/>
    <property type="match status" value="1"/>
</dbReference>
<evidence type="ECO:0000256" key="9">
    <source>
        <dbReference type="ARBA" id="ARBA00023159"/>
    </source>
</evidence>
<sequence length="265" mass="29134">MAQSNRVAIPRDKRIKLAHSTTPPADEARWRLVLAHTPTTEFLYGVVSTGIYCRTSCPSRRPRRSNARFFESAASAMAAGFRACRRCRPESTDSSHESPQASAEKQVEIAREYVRRRKGEVQLIDIAAHVGLSSRYFHGLFKQVTGSTPGAYAAAVRRENAEPSSVSETPVASLSDHTPHVVSLSNGTSLIEIASIDNDTGGMSLLDFDQTTYNWFPEALEGLDCISFDQDPISEWINDCDWDMAMLSQTNGEHVEVSGTMYAGG</sequence>
<dbReference type="EMBL" id="VFLP01000015">
    <property type="protein sequence ID" value="TRX95503.1"/>
    <property type="molecule type" value="Genomic_DNA"/>
</dbReference>
<keyword evidence="4" id="KW-0479">Metal-binding</keyword>
<evidence type="ECO:0000256" key="2">
    <source>
        <dbReference type="ARBA" id="ARBA00022603"/>
    </source>
</evidence>
<dbReference type="Pfam" id="PF02805">
    <property type="entry name" value="Ada_Zn_binding"/>
    <property type="match status" value="1"/>
</dbReference>
<dbReference type="InterPro" id="IPR035451">
    <property type="entry name" value="Ada-like_dom_sf"/>
</dbReference>
<dbReference type="GO" id="GO:0008270">
    <property type="term" value="F:zinc ion binding"/>
    <property type="evidence" value="ECO:0007669"/>
    <property type="project" value="InterPro"/>
</dbReference>
<keyword evidence="8" id="KW-0238">DNA-binding</keyword>
<keyword evidence="11" id="KW-0234">DNA repair</keyword>
<dbReference type="SUPFAM" id="SSF57884">
    <property type="entry name" value="Ada DNA repair protein, N-terminal domain (N-Ada 10)"/>
    <property type="match status" value="1"/>
</dbReference>
<dbReference type="Gene3D" id="3.40.10.10">
    <property type="entry name" value="DNA Methylphosphotriester Repair Domain"/>
    <property type="match status" value="1"/>
</dbReference>
<keyword evidence="7" id="KW-0805">Transcription regulation</keyword>
<comment type="caution">
    <text evidence="13">The sequence shown here is derived from an EMBL/GenBank/DDBJ whole genome shotgun (WGS) entry which is preliminary data.</text>
</comment>
<protein>
    <recommendedName>
        <fullName evidence="12">HTH araC/xylS-type domain-containing protein</fullName>
    </recommendedName>
</protein>
<dbReference type="InterPro" id="IPR018060">
    <property type="entry name" value="HTH_AraC"/>
</dbReference>
<reference evidence="14" key="1">
    <citation type="submission" date="2019-06" db="EMBL/GenBank/DDBJ databases">
        <title>Draft genome sequence of the griseofulvin-producing fungus Xylaria cubensis strain G536.</title>
        <authorList>
            <person name="Mead M.E."/>
            <person name="Raja H.A."/>
            <person name="Steenwyk J.L."/>
            <person name="Knowles S.L."/>
            <person name="Oberlies N.H."/>
            <person name="Rokas A."/>
        </authorList>
    </citation>
    <scope>NUCLEOTIDE SEQUENCE [LARGE SCALE GENOMIC DNA]</scope>
    <source>
        <strain evidence="14">G536</strain>
    </source>
</reference>
<evidence type="ECO:0000256" key="5">
    <source>
        <dbReference type="ARBA" id="ARBA00022763"/>
    </source>
</evidence>
<dbReference type="SUPFAM" id="SSF46689">
    <property type="entry name" value="Homeodomain-like"/>
    <property type="match status" value="1"/>
</dbReference>
<evidence type="ECO:0000256" key="1">
    <source>
        <dbReference type="ARBA" id="ARBA00001947"/>
    </source>
</evidence>
<dbReference type="OrthoDB" id="2447880at2759"/>
<dbReference type="AlphaFoldDB" id="A0A553I5M4"/>
<evidence type="ECO:0000256" key="11">
    <source>
        <dbReference type="ARBA" id="ARBA00023204"/>
    </source>
</evidence>
<dbReference type="PROSITE" id="PS00041">
    <property type="entry name" value="HTH_ARAC_FAMILY_1"/>
    <property type="match status" value="1"/>
</dbReference>
<keyword evidence="5" id="KW-0227">DNA damage</keyword>
<dbReference type="GO" id="GO:0032259">
    <property type="term" value="P:methylation"/>
    <property type="evidence" value="ECO:0007669"/>
    <property type="project" value="UniProtKB-KW"/>
</dbReference>
<evidence type="ECO:0000313" key="14">
    <source>
        <dbReference type="Proteomes" id="UP000319160"/>
    </source>
</evidence>
<keyword evidence="14" id="KW-1185">Reference proteome</keyword>